<reference evidence="2" key="1">
    <citation type="submission" date="2021-09" db="EMBL/GenBank/DDBJ databases">
        <title>The genome of Mauremys mutica provides insights into the evolution of semi-aquatic lifestyle.</title>
        <authorList>
            <person name="Gong S."/>
            <person name="Gao Y."/>
        </authorList>
    </citation>
    <scope>NUCLEOTIDE SEQUENCE</scope>
    <source>
        <strain evidence="2">MM-2020</strain>
        <tissue evidence="2">Muscle</tissue>
    </source>
</reference>
<evidence type="ECO:0000313" key="2">
    <source>
        <dbReference type="EMBL" id="KAH1166404.1"/>
    </source>
</evidence>
<proteinExistence type="predicted"/>
<name>A0A9D3WMH8_9SAUR</name>
<keyword evidence="3" id="KW-1185">Reference proteome</keyword>
<evidence type="ECO:0000313" key="3">
    <source>
        <dbReference type="Proteomes" id="UP000827986"/>
    </source>
</evidence>
<sequence>MVRQNFSQGEELGKASSSPSFPTNPPRLLWLLGPSAGRGGGPSSTGRWIRGSPAPSGASHIPSIDPLPVTCSLGLELQLIPMWVFPLPLQGTAPQFFQHFQALLAASIPKGSSLFQDVNSSRFVTGVTGGHASEQRHRRACPCKKWGHQTWYSKGALPDCRKGGHRAACQSRMEP</sequence>
<dbReference type="Proteomes" id="UP000827986">
    <property type="component" value="Unassembled WGS sequence"/>
</dbReference>
<evidence type="ECO:0000256" key="1">
    <source>
        <dbReference type="SAM" id="MobiDB-lite"/>
    </source>
</evidence>
<organism evidence="2 3">
    <name type="scientific">Mauremys mutica</name>
    <name type="common">yellowpond turtle</name>
    <dbReference type="NCBI Taxonomy" id="74926"/>
    <lineage>
        <taxon>Eukaryota</taxon>
        <taxon>Metazoa</taxon>
        <taxon>Chordata</taxon>
        <taxon>Craniata</taxon>
        <taxon>Vertebrata</taxon>
        <taxon>Euteleostomi</taxon>
        <taxon>Archelosauria</taxon>
        <taxon>Testudinata</taxon>
        <taxon>Testudines</taxon>
        <taxon>Cryptodira</taxon>
        <taxon>Durocryptodira</taxon>
        <taxon>Testudinoidea</taxon>
        <taxon>Geoemydidae</taxon>
        <taxon>Geoemydinae</taxon>
        <taxon>Mauremys</taxon>
    </lineage>
</organism>
<feature type="region of interest" description="Disordered" evidence="1">
    <location>
        <begin position="1"/>
        <end position="59"/>
    </location>
</feature>
<gene>
    <name evidence="2" type="ORF">KIL84_015576</name>
</gene>
<dbReference type="AlphaFoldDB" id="A0A9D3WMH8"/>
<accession>A0A9D3WMH8</accession>
<protein>
    <submittedName>
        <fullName evidence="2">Uncharacterized protein</fullName>
    </submittedName>
</protein>
<dbReference type="EMBL" id="JAHDVG010000487">
    <property type="protein sequence ID" value="KAH1166404.1"/>
    <property type="molecule type" value="Genomic_DNA"/>
</dbReference>
<comment type="caution">
    <text evidence="2">The sequence shown here is derived from an EMBL/GenBank/DDBJ whole genome shotgun (WGS) entry which is preliminary data.</text>
</comment>